<evidence type="ECO:0000259" key="8">
    <source>
        <dbReference type="Pfam" id="PF01765"/>
    </source>
</evidence>
<dbReference type="Pfam" id="PF01765">
    <property type="entry name" value="RRF"/>
    <property type="match status" value="1"/>
</dbReference>
<dbReference type="OrthoDB" id="9804006at2"/>
<accession>F2LTT9</accession>
<dbReference type="FunFam" id="3.30.1360.40:FF:000001">
    <property type="entry name" value="Ribosome-recycling factor"/>
    <property type="match status" value="1"/>
</dbReference>
<dbReference type="KEGG" id="hmr:Hipma_1509"/>
<evidence type="ECO:0000256" key="7">
    <source>
        <dbReference type="SAM" id="MobiDB-lite"/>
    </source>
</evidence>
<dbReference type="Proteomes" id="UP000008139">
    <property type="component" value="Chromosome"/>
</dbReference>
<dbReference type="RefSeq" id="WP_013682494.1">
    <property type="nucleotide sequence ID" value="NC_015318.1"/>
</dbReference>
<comment type="function">
    <text evidence="5 6">Responsible for the release of ribosomes from messenger RNA at the termination of protein biosynthesis. May increase the efficiency of translation by recycling ribosomes from one round of translation to another.</text>
</comment>
<dbReference type="Gene3D" id="3.30.1360.40">
    <property type="match status" value="1"/>
</dbReference>
<dbReference type="STRING" id="760142.Hipma_1509"/>
<evidence type="ECO:0000256" key="5">
    <source>
        <dbReference type="ARBA" id="ARBA00025050"/>
    </source>
</evidence>
<evidence type="ECO:0000256" key="6">
    <source>
        <dbReference type="HAMAP-Rule" id="MF_00040"/>
    </source>
</evidence>
<feature type="region of interest" description="Disordered" evidence="7">
    <location>
        <begin position="153"/>
        <end position="172"/>
    </location>
</feature>
<evidence type="ECO:0000256" key="3">
    <source>
        <dbReference type="ARBA" id="ARBA00022490"/>
    </source>
</evidence>
<dbReference type="FunCoup" id="F2LTT9">
    <property type="interactions" value="450"/>
</dbReference>
<keyword evidence="3 6" id="KW-0963">Cytoplasm</keyword>
<reference evidence="10" key="2">
    <citation type="submission" date="2011-03" db="EMBL/GenBank/DDBJ databases">
        <title>The complete genome of Hippea maritima DSM 10411.</title>
        <authorList>
            <consortium name="US DOE Joint Genome Institute (JGI-PGF)"/>
            <person name="Lucas S."/>
            <person name="Copeland A."/>
            <person name="Lapidus A."/>
            <person name="Bruce D."/>
            <person name="Goodwin L."/>
            <person name="Pitluck S."/>
            <person name="Peters L."/>
            <person name="Kyrpides N."/>
            <person name="Mavromatis K."/>
            <person name="Pagani I."/>
            <person name="Ivanova N."/>
            <person name="Mikhailova N."/>
            <person name="Lu M."/>
            <person name="Detter J.C."/>
            <person name="Tapia R."/>
            <person name="Han C."/>
            <person name="Land M."/>
            <person name="Hauser L."/>
            <person name="Markowitz V."/>
            <person name="Cheng J.-F."/>
            <person name="Hugenholtz P."/>
            <person name="Woyke T."/>
            <person name="Wu D."/>
            <person name="Spring S."/>
            <person name="Schroeder M."/>
            <person name="Brambilla E."/>
            <person name="Klenk H.-P."/>
            <person name="Eisen J.A."/>
        </authorList>
    </citation>
    <scope>NUCLEOTIDE SEQUENCE [LARGE SCALE GENOMIC DNA]</scope>
    <source>
        <strain evidence="10">ATCC 700847 / DSM 10411 / MH2</strain>
    </source>
</reference>
<evidence type="ECO:0000256" key="4">
    <source>
        <dbReference type="ARBA" id="ARBA00022917"/>
    </source>
</evidence>
<evidence type="ECO:0000256" key="1">
    <source>
        <dbReference type="ARBA" id="ARBA00004496"/>
    </source>
</evidence>
<dbReference type="CDD" id="cd00520">
    <property type="entry name" value="RRF"/>
    <property type="match status" value="1"/>
</dbReference>
<reference evidence="9 10" key="1">
    <citation type="journal article" date="2011" name="Stand. Genomic Sci.">
        <title>Complete genome sequence of the thermophilic sulfur-reducer Hippea maritima type strain (MH(2)).</title>
        <authorList>
            <person name="Huntemann M."/>
            <person name="Lu M."/>
            <person name="Nolan M."/>
            <person name="Lapidus A."/>
            <person name="Lucas S."/>
            <person name="Hammon N."/>
            <person name="Deshpande S."/>
            <person name="Cheng J.F."/>
            <person name="Tapia R."/>
            <person name="Han C."/>
            <person name="Goodwin L."/>
            <person name="Pitluck S."/>
            <person name="Liolios K."/>
            <person name="Pagani I."/>
            <person name="Ivanova N."/>
            <person name="Ovchinikova G."/>
            <person name="Pati A."/>
            <person name="Chen A."/>
            <person name="Palaniappan K."/>
            <person name="Land M."/>
            <person name="Hauser L."/>
            <person name="Jeffries C.D."/>
            <person name="Detter J.C."/>
            <person name="Brambilla E.M."/>
            <person name="Rohde M."/>
            <person name="Spring S."/>
            <person name="Goker M."/>
            <person name="Woyke T."/>
            <person name="Bristow J."/>
            <person name="Eisen J.A."/>
            <person name="Markowitz V."/>
            <person name="Hugenholtz P."/>
            <person name="Kyrpides N.C."/>
            <person name="Klenk H.P."/>
            <person name="Mavromatis K."/>
        </authorList>
    </citation>
    <scope>NUCLEOTIDE SEQUENCE [LARGE SCALE GENOMIC DNA]</scope>
    <source>
        <strain evidence="10">ATCC 700847 / DSM 10411 / MH2</strain>
    </source>
</reference>
<evidence type="ECO:0000313" key="10">
    <source>
        <dbReference type="Proteomes" id="UP000008139"/>
    </source>
</evidence>
<dbReference type="AlphaFoldDB" id="F2LTT9"/>
<dbReference type="eggNOG" id="COG0233">
    <property type="taxonomic scope" value="Bacteria"/>
</dbReference>
<dbReference type="NCBIfam" id="TIGR00496">
    <property type="entry name" value="frr"/>
    <property type="match status" value="1"/>
</dbReference>
<dbReference type="InterPro" id="IPR002661">
    <property type="entry name" value="Ribosome_recyc_fac"/>
</dbReference>
<dbReference type="InterPro" id="IPR023584">
    <property type="entry name" value="Ribosome_recyc_fac_dom"/>
</dbReference>
<sequence>MEESVDKVITQMKDEMKKTLSSYKKYLTTVKTGRAHVSVFEGIKVESYGQQMQLKQLATISTPDAMTVVIQPWDVSIIKEIEKAILKANMGFTPQNDGKIIKINIPPMTEEDRKKVVKLLKQESENYKVALRNARKKALKTIKDLEKEKIISEDESKRAEKEVKKALDDSSKKLDELMSNKEKEILNL</sequence>
<dbReference type="FunFam" id="1.10.132.20:FF:000001">
    <property type="entry name" value="Ribosome-recycling factor"/>
    <property type="match status" value="1"/>
</dbReference>
<name>F2LTT9_HIPMA</name>
<dbReference type="GO" id="GO:0043023">
    <property type="term" value="F:ribosomal large subunit binding"/>
    <property type="evidence" value="ECO:0007669"/>
    <property type="project" value="TreeGrafter"/>
</dbReference>
<dbReference type="InParanoid" id="F2LTT9"/>
<dbReference type="SUPFAM" id="SSF55194">
    <property type="entry name" value="Ribosome recycling factor, RRF"/>
    <property type="match status" value="1"/>
</dbReference>
<organism evidence="9 10">
    <name type="scientific">Hippea maritima (strain ATCC 700847 / DSM 10411 / MH2)</name>
    <dbReference type="NCBI Taxonomy" id="760142"/>
    <lineage>
        <taxon>Bacteria</taxon>
        <taxon>Pseudomonadati</taxon>
        <taxon>Campylobacterota</taxon>
        <taxon>Desulfurellia</taxon>
        <taxon>Desulfurellales</taxon>
        <taxon>Hippeaceae</taxon>
        <taxon>Hippea</taxon>
    </lineage>
</organism>
<dbReference type="PANTHER" id="PTHR20982:SF3">
    <property type="entry name" value="MITOCHONDRIAL RIBOSOME RECYCLING FACTOR PSEUDO 1"/>
    <property type="match status" value="1"/>
</dbReference>
<comment type="subcellular location">
    <subcellularLocation>
        <location evidence="1 6">Cytoplasm</location>
    </subcellularLocation>
</comment>
<keyword evidence="4 6" id="KW-0648">Protein biosynthesis</keyword>
<dbReference type="GO" id="GO:0005737">
    <property type="term" value="C:cytoplasm"/>
    <property type="evidence" value="ECO:0007669"/>
    <property type="project" value="UniProtKB-SubCell"/>
</dbReference>
<gene>
    <name evidence="6" type="primary">frr</name>
    <name evidence="9" type="ordered locus">Hipma_1509</name>
</gene>
<proteinExistence type="inferred from homology"/>
<dbReference type="PANTHER" id="PTHR20982">
    <property type="entry name" value="RIBOSOME RECYCLING FACTOR"/>
    <property type="match status" value="1"/>
</dbReference>
<dbReference type="Gene3D" id="1.10.132.20">
    <property type="entry name" value="Ribosome-recycling factor"/>
    <property type="match status" value="1"/>
</dbReference>
<comment type="similarity">
    <text evidence="2 6">Belongs to the RRF family.</text>
</comment>
<feature type="domain" description="Ribosome recycling factor" evidence="8">
    <location>
        <begin position="24"/>
        <end position="186"/>
    </location>
</feature>
<evidence type="ECO:0000256" key="2">
    <source>
        <dbReference type="ARBA" id="ARBA00005912"/>
    </source>
</evidence>
<evidence type="ECO:0000313" key="9">
    <source>
        <dbReference type="EMBL" id="AEA34465.1"/>
    </source>
</evidence>
<keyword evidence="10" id="KW-1185">Reference proteome</keyword>
<dbReference type="HOGENOM" id="CLU_073981_2_0_7"/>
<dbReference type="HAMAP" id="MF_00040">
    <property type="entry name" value="RRF"/>
    <property type="match status" value="1"/>
</dbReference>
<dbReference type="InterPro" id="IPR036191">
    <property type="entry name" value="RRF_sf"/>
</dbReference>
<dbReference type="GO" id="GO:0006415">
    <property type="term" value="P:translational termination"/>
    <property type="evidence" value="ECO:0007669"/>
    <property type="project" value="UniProtKB-UniRule"/>
</dbReference>
<protein>
    <recommendedName>
        <fullName evidence="6">Ribosome-recycling factor</fullName>
        <shortName evidence="6">RRF</shortName>
    </recommendedName>
    <alternativeName>
        <fullName evidence="6">Ribosome-releasing factor</fullName>
    </alternativeName>
</protein>
<dbReference type="EMBL" id="CP002606">
    <property type="protein sequence ID" value="AEA34465.1"/>
    <property type="molecule type" value="Genomic_DNA"/>
</dbReference>